<comment type="caution">
    <text evidence="10">Lacks conserved residue(s) required for the propagation of feature annotation.</text>
</comment>
<keyword evidence="5 10" id="KW-0552">Olfaction</keyword>
<evidence type="ECO:0000256" key="2">
    <source>
        <dbReference type="ARBA" id="ARBA00022475"/>
    </source>
</evidence>
<organism evidence="11 12">
    <name type="scientific">Apolygus lucorum</name>
    <name type="common">Small green plant bug</name>
    <name type="synonym">Lygocoris lucorum</name>
    <dbReference type="NCBI Taxonomy" id="248454"/>
    <lineage>
        <taxon>Eukaryota</taxon>
        <taxon>Metazoa</taxon>
        <taxon>Ecdysozoa</taxon>
        <taxon>Arthropoda</taxon>
        <taxon>Hexapoda</taxon>
        <taxon>Insecta</taxon>
        <taxon>Pterygota</taxon>
        <taxon>Neoptera</taxon>
        <taxon>Paraneoptera</taxon>
        <taxon>Hemiptera</taxon>
        <taxon>Heteroptera</taxon>
        <taxon>Panheteroptera</taxon>
        <taxon>Cimicomorpha</taxon>
        <taxon>Miridae</taxon>
        <taxon>Mirini</taxon>
        <taxon>Apolygus</taxon>
    </lineage>
</organism>
<keyword evidence="12" id="KW-1185">Reference proteome</keyword>
<dbReference type="PANTHER" id="PTHR21137:SF35">
    <property type="entry name" value="ODORANT RECEPTOR 19A-RELATED"/>
    <property type="match status" value="1"/>
</dbReference>
<gene>
    <name evidence="11" type="ORF">GE061_011889</name>
</gene>
<feature type="transmembrane region" description="Helical" evidence="10">
    <location>
        <begin position="54"/>
        <end position="79"/>
    </location>
</feature>
<comment type="similarity">
    <text evidence="10">Belongs to the insect chemoreceptor superfamily. Heteromeric odorant receptor channel (TC 1.A.69) family.</text>
</comment>
<keyword evidence="3 10" id="KW-0716">Sensory transduction</keyword>
<comment type="subcellular location">
    <subcellularLocation>
        <location evidence="1 10">Cell membrane</location>
        <topology evidence="1 10">Multi-pass membrane protein</topology>
    </subcellularLocation>
</comment>
<protein>
    <recommendedName>
        <fullName evidence="10">Odorant receptor</fullName>
    </recommendedName>
</protein>
<evidence type="ECO:0000313" key="12">
    <source>
        <dbReference type="Proteomes" id="UP000466442"/>
    </source>
</evidence>
<dbReference type="OrthoDB" id="7548151at2759"/>
<evidence type="ECO:0000256" key="1">
    <source>
        <dbReference type="ARBA" id="ARBA00004651"/>
    </source>
</evidence>
<dbReference type="GO" id="GO:0005886">
    <property type="term" value="C:plasma membrane"/>
    <property type="evidence" value="ECO:0007669"/>
    <property type="project" value="UniProtKB-SubCell"/>
</dbReference>
<evidence type="ECO:0000256" key="9">
    <source>
        <dbReference type="ARBA" id="ARBA00023224"/>
    </source>
</evidence>
<accession>A0A8S9XR16</accession>
<keyword evidence="8 10" id="KW-0675">Receptor</keyword>
<comment type="caution">
    <text evidence="11">The sequence shown here is derived from an EMBL/GenBank/DDBJ whole genome shotgun (WGS) entry which is preliminary data.</text>
</comment>
<evidence type="ECO:0000256" key="7">
    <source>
        <dbReference type="ARBA" id="ARBA00023136"/>
    </source>
</evidence>
<feature type="transmembrane region" description="Helical" evidence="10">
    <location>
        <begin position="321"/>
        <end position="341"/>
    </location>
</feature>
<name>A0A8S9XR16_APOLU</name>
<evidence type="ECO:0000256" key="5">
    <source>
        <dbReference type="ARBA" id="ARBA00022725"/>
    </source>
</evidence>
<dbReference type="GO" id="GO:0004984">
    <property type="term" value="F:olfactory receptor activity"/>
    <property type="evidence" value="ECO:0007669"/>
    <property type="project" value="InterPro"/>
</dbReference>
<sequence>MMGEWWKDLKLPAGRHPESAPTLKKIYEDYIRRFDHLKMFKPILCDTQFKWHTLLAYFGLFLHNTFIGFSYLVTCILNMDDISQALFPANLVIIHLIVLVIVYQIVRLSWTENVTIWDNLVTIVKGREEYCKYTGTQYDVYLINRRSKILRRLTGFFTYAFGFQVSWLILPVINSVFGEKRVLNEVSNGVAVTLGVPMWTPLDADHSWFDYCIVCSMQLFFFGSSGLFIALGVFLTLISQMSILDEMKLLIRSVDELDSRTSMLLTDKYPELSIDKYSEKYDKCYFQCLKDNIIHHSFIQRTFSEYQSLGSLTLVELSIEVIHMCMYIILMAVTCYFGQLFTLENEELRDSLYNTEWYNRSKDVKRAISVCMHVTYIPMELMIGNIMILNHENFSLIVNSAYSTFNMFYALQN</sequence>
<dbReference type="Pfam" id="PF02949">
    <property type="entry name" value="7tm_6"/>
    <property type="match status" value="1"/>
</dbReference>
<evidence type="ECO:0000256" key="8">
    <source>
        <dbReference type="ARBA" id="ARBA00023170"/>
    </source>
</evidence>
<dbReference type="GO" id="GO:0005549">
    <property type="term" value="F:odorant binding"/>
    <property type="evidence" value="ECO:0007669"/>
    <property type="project" value="InterPro"/>
</dbReference>
<dbReference type="InterPro" id="IPR004117">
    <property type="entry name" value="7tm6_olfct_rcpt"/>
</dbReference>
<evidence type="ECO:0000313" key="11">
    <source>
        <dbReference type="EMBL" id="KAF6211377.1"/>
    </source>
</evidence>
<evidence type="ECO:0000256" key="6">
    <source>
        <dbReference type="ARBA" id="ARBA00022989"/>
    </source>
</evidence>
<evidence type="ECO:0000256" key="3">
    <source>
        <dbReference type="ARBA" id="ARBA00022606"/>
    </source>
</evidence>
<proteinExistence type="inferred from homology"/>
<keyword evidence="2" id="KW-1003">Cell membrane</keyword>
<evidence type="ECO:0000256" key="10">
    <source>
        <dbReference type="RuleBase" id="RU351113"/>
    </source>
</evidence>
<dbReference type="Proteomes" id="UP000466442">
    <property type="component" value="Unassembled WGS sequence"/>
</dbReference>
<evidence type="ECO:0000256" key="4">
    <source>
        <dbReference type="ARBA" id="ARBA00022692"/>
    </source>
</evidence>
<feature type="transmembrane region" description="Helical" evidence="10">
    <location>
        <begin position="153"/>
        <end position="173"/>
    </location>
</feature>
<keyword evidence="6 10" id="KW-1133">Transmembrane helix</keyword>
<dbReference type="PANTHER" id="PTHR21137">
    <property type="entry name" value="ODORANT RECEPTOR"/>
    <property type="match status" value="1"/>
</dbReference>
<dbReference type="GO" id="GO:0007165">
    <property type="term" value="P:signal transduction"/>
    <property type="evidence" value="ECO:0007669"/>
    <property type="project" value="UniProtKB-KW"/>
</dbReference>
<reference evidence="11" key="1">
    <citation type="journal article" date="2021" name="Mol. Ecol. Resour.">
        <title>Apolygus lucorum genome provides insights into omnivorousness and mesophyll feeding.</title>
        <authorList>
            <person name="Liu Y."/>
            <person name="Liu H."/>
            <person name="Wang H."/>
            <person name="Huang T."/>
            <person name="Liu B."/>
            <person name="Yang B."/>
            <person name="Yin L."/>
            <person name="Li B."/>
            <person name="Zhang Y."/>
            <person name="Zhang S."/>
            <person name="Jiang F."/>
            <person name="Zhang X."/>
            <person name="Ren Y."/>
            <person name="Wang B."/>
            <person name="Wang S."/>
            <person name="Lu Y."/>
            <person name="Wu K."/>
            <person name="Fan W."/>
            <person name="Wang G."/>
        </authorList>
    </citation>
    <scope>NUCLEOTIDE SEQUENCE</scope>
    <source>
        <strain evidence="11">12Hb</strain>
    </source>
</reference>
<dbReference type="AlphaFoldDB" id="A0A8S9XR16"/>
<feature type="transmembrane region" description="Helical" evidence="10">
    <location>
        <begin position="85"/>
        <end position="106"/>
    </location>
</feature>
<keyword evidence="7 10" id="KW-0472">Membrane</keyword>
<keyword evidence="9 10" id="KW-0807">Transducer</keyword>
<keyword evidence="4 10" id="KW-0812">Transmembrane</keyword>
<feature type="transmembrane region" description="Helical" evidence="10">
    <location>
        <begin position="208"/>
        <end position="238"/>
    </location>
</feature>
<dbReference type="EMBL" id="WIXP02000004">
    <property type="protein sequence ID" value="KAF6211377.1"/>
    <property type="molecule type" value="Genomic_DNA"/>
</dbReference>